<sequence>MQPHAAQPASWIQYAMTAGVLAIVVALRWRRMSRVTPLRLERLWIFPTFYAVVAVALLATRPPVGLAWLFCAAALLIGAALGWQRGKLMRITVDPETHALNQTGSPAAMLFILAIIAVRSGARYALEGDNFLHLNAFAVTDMLVALALGLFTAQRIEMFLRARRLLDQARAQSRISSVAT</sequence>
<evidence type="ECO:0000313" key="2">
    <source>
        <dbReference type="EMBL" id="MBB5715950.1"/>
    </source>
</evidence>
<proteinExistence type="predicted"/>
<dbReference type="Pfam" id="PF07301">
    <property type="entry name" value="DUF1453"/>
    <property type="match status" value="1"/>
</dbReference>
<keyword evidence="1" id="KW-0812">Transmembrane</keyword>
<accession>A0A7W9BEU5</accession>
<dbReference type="InterPro" id="IPR058247">
    <property type="entry name" value="DUF1453"/>
</dbReference>
<name>A0A7W9BEU5_9SPHN</name>
<feature type="transmembrane region" description="Helical" evidence="1">
    <location>
        <begin position="65"/>
        <end position="83"/>
    </location>
</feature>
<evidence type="ECO:0000256" key="1">
    <source>
        <dbReference type="SAM" id="Phobius"/>
    </source>
</evidence>
<dbReference type="EMBL" id="JACIJK010000008">
    <property type="protein sequence ID" value="MBB5715950.1"/>
    <property type="molecule type" value="Genomic_DNA"/>
</dbReference>
<feature type="transmembrane region" description="Helical" evidence="1">
    <location>
        <begin position="12"/>
        <end position="30"/>
    </location>
</feature>
<feature type="transmembrane region" description="Helical" evidence="1">
    <location>
        <begin position="132"/>
        <end position="153"/>
    </location>
</feature>
<feature type="transmembrane region" description="Helical" evidence="1">
    <location>
        <begin position="42"/>
        <end position="59"/>
    </location>
</feature>
<keyword evidence="1" id="KW-1133">Transmembrane helix</keyword>
<keyword evidence="1" id="KW-0472">Membrane</keyword>
<comment type="caution">
    <text evidence="2">The sequence shown here is derived from an EMBL/GenBank/DDBJ whole genome shotgun (WGS) entry which is preliminary data.</text>
</comment>
<keyword evidence="3" id="KW-1185">Reference proteome</keyword>
<evidence type="ECO:0000313" key="3">
    <source>
        <dbReference type="Proteomes" id="UP000546200"/>
    </source>
</evidence>
<dbReference type="Proteomes" id="UP000546200">
    <property type="component" value="Unassembled WGS sequence"/>
</dbReference>
<evidence type="ECO:0008006" key="4">
    <source>
        <dbReference type="Google" id="ProtNLM"/>
    </source>
</evidence>
<dbReference type="AlphaFoldDB" id="A0A7W9BEU5"/>
<reference evidence="2 3" key="1">
    <citation type="submission" date="2020-08" db="EMBL/GenBank/DDBJ databases">
        <title>Genomic Encyclopedia of Type Strains, Phase IV (KMG-IV): sequencing the most valuable type-strain genomes for metagenomic binning, comparative biology and taxonomic classification.</title>
        <authorList>
            <person name="Goeker M."/>
        </authorList>
    </citation>
    <scope>NUCLEOTIDE SEQUENCE [LARGE SCALE GENOMIC DNA]</scope>
    <source>
        <strain evidence="2 3">DSM 100044</strain>
    </source>
</reference>
<protein>
    <recommendedName>
        <fullName evidence="4">DUF1453 family protein</fullName>
    </recommendedName>
</protein>
<organism evidence="2 3">
    <name type="scientific">Sphingomonas aerophila</name>
    <dbReference type="NCBI Taxonomy" id="1344948"/>
    <lineage>
        <taxon>Bacteria</taxon>
        <taxon>Pseudomonadati</taxon>
        <taxon>Pseudomonadota</taxon>
        <taxon>Alphaproteobacteria</taxon>
        <taxon>Sphingomonadales</taxon>
        <taxon>Sphingomonadaceae</taxon>
        <taxon>Sphingomonas</taxon>
    </lineage>
</organism>
<gene>
    <name evidence="2" type="ORF">FHS94_002807</name>
</gene>
<feature type="transmembrane region" description="Helical" evidence="1">
    <location>
        <begin position="104"/>
        <end position="126"/>
    </location>
</feature>